<sequence length="114" mass="13092">MRRIRNWAPILSPQVSNEPDLNRLQKNVGGFWKEIRLLFPEELVSIRVVQPSKLIDSSFHPPYPSRTLGVIKMGWRTELIGDRRCTLGENCCVDNLISSENTELHSVAQSMLFN</sequence>
<gene>
    <name evidence="1" type="ORF">NPIL_478851</name>
</gene>
<evidence type="ECO:0000313" key="2">
    <source>
        <dbReference type="Proteomes" id="UP000887013"/>
    </source>
</evidence>
<organism evidence="1 2">
    <name type="scientific">Nephila pilipes</name>
    <name type="common">Giant wood spider</name>
    <name type="synonym">Nephila maculata</name>
    <dbReference type="NCBI Taxonomy" id="299642"/>
    <lineage>
        <taxon>Eukaryota</taxon>
        <taxon>Metazoa</taxon>
        <taxon>Ecdysozoa</taxon>
        <taxon>Arthropoda</taxon>
        <taxon>Chelicerata</taxon>
        <taxon>Arachnida</taxon>
        <taxon>Araneae</taxon>
        <taxon>Araneomorphae</taxon>
        <taxon>Entelegynae</taxon>
        <taxon>Araneoidea</taxon>
        <taxon>Nephilidae</taxon>
        <taxon>Nephila</taxon>
    </lineage>
</organism>
<reference evidence="1" key="1">
    <citation type="submission" date="2020-08" db="EMBL/GenBank/DDBJ databases">
        <title>Multicomponent nature underlies the extraordinary mechanical properties of spider dragline silk.</title>
        <authorList>
            <person name="Kono N."/>
            <person name="Nakamura H."/>
            <person name="Mori M."/>
            <person name="Yoshida Y."/>
            <person name="Ohtoshi R."/>
            <person name="Malay A.D."/>
            <person name="Moran D.A.P."/>
            <person name="Tomita M."/>
            <person name="Numata K."/>
            <person name="Arakawa K."/>
        </authorList>
    </citation>
    <scope>NUCLEOTIDE SEQUENCE</scope>
</reference>
<proteinExistence type="predicted"/>
<dbReference type="Proteomes" id="UP000887013">
    <property type="component" value="Unassembled WGS sequence"/>
</dbReference>
<comment type="caution">
    <text evidence="1">The sequence shown here is derived from an EMBL/GenBank/DDBJ whole genome shotgun (WGS) entry which is preliminary data.</text>
</comment>
<accession>A0A8X6T6J2</accession>
<keyword evidence="2" id="KW-1185">Reference proteome</keyword>
<dbReference type="EMBL" id="BMAW01097031">
    <property type="protein sequence ID" value="GFS77517.1"/>
    <property type="molecule type" value="Genomic_DNA"/>
</dbReference>
<evidence type="ECO:0000313" key="1">
    <source>
        <dbReference type="EMBL" id="GFS77517.1"/>
    </source>
</evidence>
<protein>
    <submittedName>
        <fullName evidence="1">Uncharacterized protein</fullName>
    </submittedName>
</protein>
<name>A0A8X6T6J2_NEPPI</name>
<dbReference type="AlphaFoldDB" id="A0A8X6T6J2"/>